<dbReference type="EMBL" id="LRRQ01000075">
    <property type="protein sequence ID" value="OAM90113.1"/>
    <property type="molecule type" value="Genomic_DNA"/>
</dbReference>
<dbReference type="InterPro" id="IPR011990">
    <property type="entry name" value="TPR-like_helical_dom_sf"/>
</dbReference>
<organism evidence="3 4">
    <name type="scientific">Termitidicoccus mucosus</name>
    <dbReference type="NCBI Taxonomy" id="1184151"/>
    <lineage>
        <taxon>Bacteria</taxon>
        <taxon>Pseudomonadati</taxon>
        <taxon>Verrucomicrobiota</taxon>
        <taxon>Opitutia</taxon>
        <taxon>Opitutales</taxon>
        <taxon>Opitutaceae</taxon>
        <taxon>Termitidicoccus</taxon>
    </lineage>
</organism>
<accession>A0A178IJQ3</accession>
<dbReference type="STRING" id="1184151.AW736_10065"/>
<name>A0A178IJQ3_9BACT</name>
<dbReference type="Gene3D" id="1.25.40.10">
    <property type="entry name" value="Tetratricopeptide repeat domain"/>
    <property type="match status" value="1"/>
</dbReference>
<dbReference type="OrthoDB" id="180318at2"/>
<evidence type="ECO:0008006" key="5">
    <source>
        <dbReference type="Google" id="ProtNLM"/>
    </source>
</evidence>
<keyword evidence="2" id="KW-0472">Membrane</keyword>
<protein>
    <recommendedName>
        <fullName evidence="5">SH3b domain-containing protein</fullName>
    </recommendedName>
</protein>
<evidence type="ECO:0000313" key="4">
    <source>
        <dbReference type="Proteomes" id="UP000078486"/>
    </source>
</evidence>
<evidence type="ECO:0000313" key="3">
    <source>
        <dbReference type="EMBL" id="OAM90113.1"/>
    </source>
</evidence>
<dbReference type="PANTHER" id="PTHR40940">
    <property type="entry name" value="PROTEIN BATD-RELATED"/>
    <property type="match status" value="1"/>
</dbReference>
<dbReference type="RefSeq" id="WP_068770141.1">
    <property type="nucleotide sequence ID" value="NZ_CP109796.1"/>
</dbReference>
<proteinExistence type="predicted"/>
<dbReference type="AlphaFoldDB" id="A0A178IJQ3"/>
<sequence>MTPFTVRNSSARRPLPGLVAAFVLVLAFAPAVYAQTVRWDPSSGSLAQGQTSQIRLVFENCKPNGNPPVPDVPGLAMQAAGTLQQSTNINGVETRSIIYNYAVRPNTPAPATIPAFAVETDKGRITVAPAQFQVGQATVGESRTLESVASSHIESPKEVWAGSVFPLTYTINASHRLLHSLGGNPQWTPDPLVIEQWREPQVGEGILNGENRRVVVYSTRALARQPGALTLNPVTQLINLNTGQTSFGFFSRPNLEQYEIKSDAPAINVKPLPAGAPASFAGAVGQFLLDSKIVPQSVKVGEPITWTLTLTGTGNWPDIPNFAPRDVSKAFHAITSQPKRTIKEGTLFEGELTQDIVLVPTETGTYRLGPIDWTYFDPAAGAYKTIHIPLITLDVAAAAAPNASAQSASGAPSAAASGAPSDTSSAGGSLPAPPPAPAAIPRDPLPGSADVSVPVTSHTLVIRALAVLAIVPLVWILMALKRAFRTDPVRPRREARRRLAQTLQALDATADREHTARLLQAWQRDTAILWQLPQTVPAAENLRALAKGKFQKTPANDATTGSAGMAGMSLRSEPARDFADKNVRAPVRASGAATPEVWADLWAESDRVLYAARAPYSPAWTARAAGALAAARLPRFNPLSLLRPRNLFPFLSSFLFIFIFLSTAPTAPAAPETAQKSVLEAYNAGDFAAAEKHWRDRLAVAPTDWIAHHNLALALAQQNKWAESAAHATAAFVQNPSEPSVRWHLPVMMERAGYAPPVLVNFARPDLMHSLAARRSASGWQDVLLVSVALAAAALILLLARAYALRKKLVLIPALALLLLLASALGVAISITSLYAWAPVSDTRTVIVWQSSTLRSIPTDADTTQKTTPLPAGSVALVDKTFLGWSRLVFENGQTGWTRREVFVSLWK</sequence>
<dbReference type="Pfam" id="PF13584">
    <property type="entry name" value="BatD"/>
    <property type="match status" value="2"/>
</dbReference>
<dbReference type="InterPro" id="IPR025738">
    <property type="entry name" value="BatD"/>
</dbReference>
<feature type="transmembrane region" description="Helical" evidence="2">
    <location>
        <begin position="460"/>
        <end position="480"/>
    </location>
</feature>
<evidence type="ECO:0000256" key="2">
    <source>
        <dbReference type="SAM" id="Phobius"/>
    </source>
</evidence>
<dbReference type="SUPFAM" id="SSF48452">
    <property type="entry name" value="TPR-like"/>
    <property type="match status" value="1"/>
</dbReference>
<dbReference type="Proteomes" id="UP000078486">
    <property type="component" value="Unassembled WGS sequence"/>
</dbReference>
<keyword evidence="2" id="KW-0812">Transmembrane</keyword>
<keyword evidence="2" id="KW-1133">Transmembrane helix</keyword>
<keyword evidence="4" id="KW-1185">Reference proteome</keyword>
<gene>
    <name evidence="3" type="ORF">AW736_10065</name>
</gene>
<feature type="region of interest" description="Disordered" evidence="1">
    <location>
        <begin position="406"/>
        <end position="445"/>
    </location>
</feature>
<comment type="caution">
    <text evidence="3">The sequence shown here is derived from an EMBL/GenBank/DDBJ whole genome shotgun (WGS) entry which is preliminary data.</text>
</comment>
<feature type="compositionally biased region" description="Low complexity" evidence="1">
    <location>
        <begin position="406"/>
        <end position="429"/>
    </location>
</feature>
<reference evidence="3 4" key="1">
    <citation type="submission" date="2016-01" db="EMBL/GenBank/DDBJ databases">
        <title>High potential of lignocellulose degradation of a new Verrucomicrobia species.</title>
        <authorList>
            <person name="Wang Y."/>
            <person name="Shi Y."/>
            <person name="Qiu Z."/>
            <person name="Liu S."/>
            <person name="Yang H."/>
        </authorList>
    </citation>
    <scope>NUCLEOTIDE SEQUENCE [LARGE SCALE GENOMIC DNA]</scope>
    <source>
        <strain evidence="3 4">TSB47</strain>
    </source>
</reference>
<evidence type="ECO:0000256" key="1">
    <source>
        <dbReference type="SAM" id="MobiDB-lite"/>
    </source>
</evidence>
<feature type="transmembrane region" description="Helical" evidence="2">
    <location>
        <begin position="783"/>
        <end position="803"/>
    </location>
</feature>
<feature type="transmembrane region" description="Helical" evidence="2">
    <location>
        <begin position="815"/>
        <end position="838"/>
    </location>
</feature>
<dbReference type="PANTHER" id="PTHR40940:SF2">
    <property type="entry name" value="BATD"/>
    <property type="match status" value="1"/>
</dbReference>